<dbReference type="GO" id="GO:0003824">
    <property type="term" value="F:catalytic activity"/>
    <property type="evidence" value="ECO:0007669"/>
    <property type="project" value="InterPro"/>
</dbReference>
<name>A0A202E5E3_9EURY</name>
<reference evidence="3 4" key="1">
    <citation type="submission" date="2017-02" db="EMBL/GenBank/DDBJ databases">
        <title>Natronthermophilus aegyptiacus gen. nov.,sp. nov., an aerobic, extremely halophilic alkalithermophilic archaeon isolated from the athalassohaline Wadi An Natrun, Egypt.</title>
        <authorList>
            <person name="Zhao B."/>
        </authorList>
    </citation>
    <scope>NUCLEOTIDE SEQUENCE [LARGE SCALE GENOMIC DNA]</scope>
    <source>
        <strain evidence="3 4">CGMCC 1.3597</strain>
    </source>
</reference>
<feature type="compositionally biased region" description="Low complexity" evidence="1">
    <location>
        <begin position="254"/>
        <end position="266"/>
    </location>
</feature>
<keyword evidence="4" id="KW-1185">Reference proteome</keyword>
<sequence>MAHIDRLTVYPVKGLDGIDCDTASILEGGTLESDREFALFDADGDVINGKRTDRVHDLETGFDPETTTLTVAPPDGDSLAFDLESAAGRERAADWFSDYFGLEVTLERDRSLGYVDRREMGPSVISTATLREVASWFDDADLTVDSVRRRMRANVEVGGVEPFWEDRFVGEEAPAFEAGDTTLEGVTPCGRCVVPQRDPETGETLEGFRARFLERREATFPDWADEDAFDHYYTLMVIMRIPETDRGGALAVGDSITSTDESASSSDFDDGHTQQVR</sequence>
<comment type="caution">
    <text evidence="3">The sequence shown here is derived from an EMBL/GenBank/DDBJ whole genome shotgun (WGS) entry which is preliminary data.</text>
</comment>
<dbReference type="AlphaFoldDB" id="A0A202E5E3"/>
<accession>A0A202E5E3</accession>
<dbReference type="InterPro" id="IPR011037">
    <property type="entry name" value="Pyrv_Knase-like_insert_dom_sf"/>
</dbReference>
<evidence type="ECO:0000256" key="1">
    <source>
        <dbReference type="SAM" id="MobiDB-lite"/>
    </source>
</evidence>
<dbReference type="SUPFAM" id="SSF50800">
    <property type="entry name" value="PK beta-barrel domain-like"/>
    <property type="match status" value="1"/>
</dbReference>
<dbReference type="PROSITE" id="PS51340">
    <property type="entry name" value="MOSC"/>
    <property type="match status" value="1"/>
</dbReference>
<evidence type="ECO:0000259" key="2">
    <source>
        <dbReference type="PROSITE" id="PS51340"/>
    </source>
</evidence>
<dbReference type="InterPro" id="IPR005303">
    <property type="entry name" value="MOCOS_middle"/>
</dbReference>
<feature type="region of interest" description="Disordered" evidence="1">
    <location>
        <begin position="252"/>
        <end position="277"/>
    </location>
</feature>
<protein>
    <submittedName>
        <fullName evidence="3">Molybdenum cofactor biosysynthesis protein</fullName>
    </submittedName>
</protein>
<evidence type="ECO:0000313" key="3">
    <source>
        <dbReference type="EMBL" id="OVE83398.1"/>
    </source>
</evidence>
<feature type="domain" description="MOSC" evidence="2">
    <location>
        <begin position="89"/>
        <end position="259"/>
    </location>
</feature>
<dbReference type="SUPFAM" id="SSF141673">
    <property type="entry name" value="MOSC N-terminal domain-like"/>
    <property type="match status" value="1"/>
</dbReference>
<dbReference type="OrthoDB" id="211216at2157"/>
<dbReference type="Proteomes" id="UP000196084">
    <property type="component" value="Unassembled WGS sequence"/>
</dbReference>
<dbReference type="InterPro" id="IPR005302">
    <property type="entry name" value="MoCF_Sase_C"/>
</dbReference>
<dbReference type="RefSeq" id="WP_054863870.1">
    <property type="nucleotide sequence ID" value="NZ_MWPH01000003.1"/>
</dbReference>
<dbReference type="Pfam" id="PF03473">
    <property type="entry name" value="MOSC"/>
    <property type="match status" value="1"/>
</dbReference>
<evidence type="ECO:0000313" key="4">
    <source>
        <dbReference type="Proteomes" id="UP000196084"/>
    </source>
</evidence>
<dbReference type="GO" id="GO:0030170">
    <property type="term" value="F:pyridoxal phosphate binding"/>
    <property type="evidence" value="ECO:0007669"/>
    <property type="project" value="InterPro"/>
</dbReference>
<gene>
    <name evidence="3" type="ORF">B2G88_13140</name>
</gene>
<proteinExistence type="predicted"/>
<organism evidence="3 4">
    <name type="scientific">Natronolimnobius baerhuensis</name>
    <dbReference type="NCBI Taxonomy" id="253108"/>
    <lineage>
        <taxon>Archaea</taxon>
        <taxon>Methanobacteriati</taxon>
        <taxon>Methanobacteriota</taxon>
        <taxon>Stenosarchaea group</taxon>
        <taxon>Halobacteria</taxon>
        <taxon>Halobacteriales</taxon>
        <taxon>Natrialbaceae</taxon>
        <taxon>Natronolimnobius</taxon>
    </lineage>
</organism>
<dbReference type="Pfam" id="PF03476">
    <property type="entry name" value="MOSC_N"/>
    <property type="match status" value="1"/>
</dbReference>
<dbReference type="GO" id="GO:0030151">
    <property type="term" value="F:molybdenum ion binding"/>
    <property type="evidence" value="ECO:0007669"/>
    <property type="project" value="InterPro"/>
</dbReference>
<dbReference type="EMBL" id="MWPH01000003">
    <property type="protein sequence ID" value="OVE83398.1"/>
    <property type="molecule type" value="Genomic_DNA"/>
</dbReference>